<evidence type="ECO:0000313" key="4">
    <source>
        <dbReference type="Proteomes" id="UP000516046"/>
    </source>
</evidence>
<feature type="transmembrane region" description="Helical" evidence="2">
    <location>
        <begin position="74"/>
        <end position="100"/>
    </location>
</feature>
<sequence length="406" mass="44850">MNRKLALLLDAVMLTVMVILMGPGVTGIPWHEIIGTAVLVLFIVHCAVNAWWFRAAAKRRQGRRTFYSVLRQTVNFLLLADSVLLLVSSLMISHSVFAFLGLSGGTVWVYLHRVSAYTELILISVHLGLHWKMILAAMRQALHVQSTNKVLTMFWRICSLVLAVFGIWASITRDIAGKYRLPESSVDVTQSGETDSTTVTAKSKQQTVLYQKMNVHKGETVERSFSDTPIQSGESEEDFLGRLTCTGCGKHCPLISPQCGTGTSQAQQASAYYQNQNGETVSSSESSSQEGKDSSTVSTPTAESGTLEEYLGSLTCTGCGRHCPLTSPQCSVGQQQAQEATTAYQSKYATSADEREKQPMEEADSLPLLFRDYIPIMGMYAAGTYYLLEFVQIRERKKKELNKLPK</sequence>
<evidence type="ECO:0000256" key="1">
    <source>
        <dbReference type="SAM" id="MobiDB-lite"/>
    </source>
</evidence>
<keyword evidence="2" id="KW-0812">Transmembrane</keyword>
<protein>
    <submittedName>
        <fullName evidence="3">DUF4405 domain-containing protein</fullName>
    </submittedName>
</protein>
<reference evidence="3 4" key="1">
    <citation type="submission" date="2020-08" db="EMBL/GenBank/DDBJ databases">
        <authorList>
            <person name="Ren C."/>
            <person name="Gu Y."/>
            <person name="Xu Y."/>
        </authorList>
    </citation>
    <scope>NUCLEOTIDE SEQUENCE [LARGE SCALE GENOMIC DNA]</scope>
    <source>
        <strain evidence="3 4">LBM18003</strain>
    </source>
</reference>
<dbReference type="EMBL" id="CP060696">
    <property type="protein sequence ID" value="QNO17453.1"/>
    <property type="molecule type" value="Genomic_DNA"/>
</dbReference>
<feature type="transmembrane region" description="Helical" evidence="2">
    <location>
        <begin position="150"/>
        <end position="171"/>
    </location>
</feature>
<evidence type="ECO:0000313" key="3">
    <source>
        <dbReference type="EMBL" id="QNO17453.1"/>
    </source>
</evidence>
<name>A0A7G9WFJ1_9FIRM</name>
<keyword evidence="2" id="KW-1133">Transmembrane helix</keyword>
<proteinExistence type="predicted"/>
<evidence type="ECO:0000256" key="2">
    <source>
        <dbReference type="SAM" id="Phobius"/>
    </source>
</evidence>
<dbReference type="AlphaFoldDB" id="A0A7G9WFJ1"/>
<keyword evidence="2" id="KW-0472">Membrane</keyword>
<dbReference type="Proteomes" id="UP000516046">
    <property type="component" value="Chromosome"/>
</dbReference>
<gene>
    <name evidence="3" type="ORF">H6X83_10980</name>
</gene>
<feature type="compositionally biased region" description="Low complexity" evidence="1">
    <location>
        <begin position="274"/>
        <end position="289"/>
    </location>
</feature>
<dbReference type="KEGG" id="caml:H6X83_10980"/>
<accession>A0A7G9WFJ1</accession>
<dbReference type="RefSeq" id="WP_212506523.1">
    <property type="nucleotide sequence ID" value="NZ_CP060696.1"/>
</dbReference>
<keyword evidence="4" id="KW-1185">Reference proteome</keyword>
<organism evidence="3 4">
    <name type="scientific">Caproicibacterium amylolyticum</name>
    <dbReference type="NCBI Taxonomy" id="2766537"/>
    <lineage>
        <taxon>Bacteria</taxon>
        <taxon>Bacillati</taxon>
        <taxon>Bacillota</taxon>
        <taxon>Clostridia</taxon>
        <taxon>Eubacteriales</taxon>
        <taxon>Oscillospiraceae</taxon>
        <taxon>Caproicibacterium</taxon>
    </lineage>
</organism>
<feature type="region of interest" description="Disordered" evidence="1">
    <location>
        <begin position="274"/>
        <end position="304"/>
    </location>
</feature>
<feature type="transmembrane region" description="Helical" evidence="2">
    <location>
        <begin position="7"/>
        <end position="27"/>
    </location>
</feature>
<feature type="transmembrane region" description="Helical" evidence="2">
    <location>
        <begin position="33"/>
        <end position="53"/>
    </location>
</feature>